<name>A0A1V6U1R8_9EURO</name>
<feature type="compositionally biased region" description="Low complexity" evidence="1">
    <location>
        <begin position="66"/>
        <end position="80"/>
    </location>
</feature>
<dbReference type="Proteomes" id="UP000191342">
    <property type="component" value="Unassembled WGS sequence"/>
</dbReference>
<feature type="region of interest" description="Disordered" evidence="1">
    <location>
        <begin position="146"/>
        <end position="183"/>
    </location>
</feature>
<keyword evidence="3" id="KW-1185">Reference proteome</keyword>
<evidence type="ECO:0000256" key="1">
    <source>
        <dbReference type="SAM" id="MobiDB-lite"/>
    </source>
</evidence>
<accession>A0A1V6U1R8</accession>
<sequence>MNAILDLHSQIHKLSFTQLKAPIANLANLTSMVEGDQCELPTVEISYLCSMEGDGHASQTKHWPRSPSTTSSSSPITFISQPDSTSTDLKMNDLHLNAEGTWAWWVFLKINNDSEWSEYIVTARLGNYQEVVGLLVHMFRAAATMSPAQSEGTSVQTHPKEASAESYMGFDEEAVEDSAEEEV</sequence>
<dbReference type="EMBL" id="MLQL01000001">
    <property type="protein sequence ID" value="OQE32446.1"/>
    <property type="molecule type" value="Genomic_DNA"/>
</dbReference>
<dbReference type="OrthoDB" id="2103397at2759"/>
<reference evidence="3" key="1">
    <citation type="journal article" date="2017" name="Nat. Microbiol.">
        <title>Global analysis of biosynthetic gene clusters reveals vast potential of secondary metabolite production in Penicillium species.</title>
        <authorList>
            <person name="Nielsen J.C."/>
            <person name="Grijseels S."/>
            <person name="Prigent S."/>
            <person name="Ji B."/>
            <person name="Dainat J."/>
            <person name="Nielsen K.F."/>
            <person name="Frisvad J.C."/>
            <person name="Workman M."/>
            <person name="Nielsen J."/>
        </authorList>
    </citation>
    <scope>NUCLEOTIDE SEQUENCE [LARGE SCALE GENOMIC DNA]</scope>
    <source>
        <strain evidence="3">IBT 14082</strain>
    </source>
</reference>
<feature type="region of interest" description="Disordered" evidence="1">
    <location>
        <begin position="57"/>
        <end position="84"/>
    </location>
</feature>
<evidence type="ECO:0000313" key="2">
    <source>
        <dbReference type="EMBL" id="OQE32446.1"/>
    </source>
</evidence>
<comment type="caution">
    <text evidence="2">The sequence shown here is derived from an EMBL/GenBank/DDBJ whole genome shotgun (WGS) entry which is preliminary data.</text>
</comment>
<evidence type="ECO:0000313" key="3">
    <source>
        <dbReference type="Proteomes" id="UP000191342"/>
    </source>
</evidence>
<dbReference type="AlphaFoldDB" id="A0A1V6U1R8"/>
<gene>
    <name evidence="2" type="ORF">PENFLA_c001G00717</name>
</gene>
<proteinExistence type="predicted"/>
<feature type="compositionally biased region" description="Acidic residues" evidence="1">
    <location>
        <begin position="170"/>
        <end position="183"/>
    </location>
</feature>
<feature type="compositionally biased region" description="Polar residues" evidence="1">
    <location>
        <begin position="146"/>
        <end position="157"/>
    </location>
</feature>
<organism evidence="2 3">
    <name type="scientific">Penicillium flavigenum</name>
    <dbReference type="NCBI Taxonomy" id="254877"/>
    <lineage>
        <taxon>Eukaryota</taxon>
        <taxon>Fungi</taxon>
        <taxon>Dikarya</taxon>
        <taxon>Ascomycota</taxon>
        <taxon>Pezizomycotina</taxon>
        <taxon>Eurotiomycetes</taxon>
        <taxon>Eurotiomycetidae</taxon>
        <taxon>Eurotiales</taxon>
        <taxon>Aspergillaceae</taxon>
        <taxon>Penicillium</taxon>
    </lineage>
</organism>
<protein>
    <submittedName>
        <fullName evidence="2">Uncharacterized protein</fullName>
    </submittedName>
</protein>